<keyword evidence="4" id="KW-1185">Reference proteome</keyword>
<proteinExistence type="predicted"/>
<dbReference type="Proteomes" id="UP001321749">
    <property type="component" value="Unassembled WGS sequence"/>
</dbReference>
<evidence type="ECO:0000313" key="4">
    <source>
        <dbReference type="Proteomes" id="UP001321749"/>
    </source>
</evidence>
<organism evidence="3 4">
    <name type="scientific">Cladorrhinum samala</name>
    <dbReference type="NCBI Taxonomy" id="585594"/>
    <lineage>
        <taxon>Eukaryota</taxon>
        <taxon>Fungi</taxon>
        <taxon>Dikarya</taxon>
        <taxon>Ascomycota</taxon>
        <taxon>Pezizomycotina</taxon>
        <taxon>Sordariomycetes</taxon>
        <taxon>Sordariomycetidae</taxon>
        <taxon>Sordariales</taxon>
        <taxon>Podosporaceae</taxon>
        <taxon>Cladorrhinum</taxon>
    </lineage>
</organism>
<feature type="coiled-coil region" evidence="1">
    <location>
        <begin position="28"/>
        <end position="55"/>
    </location>
</feature>
<gene>
    <name evidence="3" type="ORF">QBC42DRAFT_262958</name>
</gene>
<feature type="compositionally biased region" description="Low complexity" evidence="2">
    <location>
        <begin position="618"/>
        <end position="634"/>
    </location>
</feature>
<protein>
    <submittedName>
        <fullName evidence="3">Uncharacterized protein</fullName>
    </submittedName>
</protein>
<dbReference type="EMBL" id="MU864946">
    <property type="protein sequence ID" value="KAK4464640.1"/>
    <property type="molecule type" value="Genomic_DNA"/>
</dbReference>
<keyword evidence="1" id="KW-0175">Coiled coil</keyword>
<evidence type="ECO:0000256" key="1">
    <source>
        <dbReference type="SAM" id="Coils"/>
    </source>
</evidence>
<sequence>MLLPFDIGQIHGALSLAYKVIEIGWGDVHDAHQQYNEFRQDIEILTRNLSNLASLIYRAQAEILHDPGPPTATLRNVGLVVGNFTSVLEDCWSLLDQRATFGNQQGPVYNLQWFMNVKDDVQMLRDRIAACNIKLSISLACLELERQDGTIQLLRGLGDFLDVRLTQLEQRLTGEPAQPEPRRRIDIPLSIQDMLRAMATSRHGHVANVPIDQGINETVFYLDRATQWHRRRQSEPSSPPCRASRLYNLFRAWWLLEATRSGDAFRALSQRTTTFDDYQQQHLPRLGMTPQTFMRRLEERVSDAYNAFILEGGQLPDEAALMDVARREGNSWETHHIWRLPQQEDDDPRRGEMVFKCRLQDFNTAEQWLEVWQNEQSNARQLTVITHGANRADRVYQVDLGTLQLAPNDDAFLRSSDRFSVALNPIRQGGQPGFKLAFHNRGGLFEFQEFVTGYKVVDDFIGATVVSQRAGRLVGGEQRTEIARVQLWESTTRPTGRRIPREFLDDLESTSTLRNLSRTASPPPVLPSLESISSLTLSQHSEAVVTPTTSPGSSSPSVDAQHLPPGSPRRPSEAGRTMSFAVPHNPDRRSMATQEIPYLQAQMNSATRNRNPDLGWDQTSQVQRSPPQQQSSPPLGLGAHLTRRASRAMSIMSRSSTSSVAQSTMSGNIVRVDTSGTLGCIIDSPDPSRLILFLKGRTQFDTHALLVIDITNEVTINPDLCGCRQEGSSYTTASTCTMVVLQGRNRADIPAKETIIPPSRQQTSSRGGGKDVGLKGGNMYWNLASAGRYQPDGEGLVKVRRLRLVTIELGSDEARRNFVGYFNTLRQHYMQTVMG</sequence>
<evidence type="ECO:0000313" key="3">
    <source>
        <dbReference type="EMBL" id="KAK4464640.1"/>
    </source>
</evidence>
<comment type="caution">
    <text evidence="3">The sequence shown here is derived from an EMBL/GenBank/DDBJ whole genome shotgun (WGS) entry which is preliminary data.</text>
</comment>
<name>A0AAV9HXI7_9PEZI</name>
<feature type="region of interest" description="Disordered" evidence="2">
    <location>
        <begin position="607"/>
        <end position="638"/>
    </location>
</feature>
<reference evidence="3" key="2">
    <citation type="submission" date="2023-06" db="EMBL/GenBank/DDBJ databases">
        <authorList>
            <consortium name="Lawrence Berkeley National Laboratory"/>
            <person name="Mondo S.J."/>
            <person name="Hensen N."/>
            <person name="Bonometti L."/>
            <person name="Westerberg I."/>
            <person name="Brannstrom I.O."/>
            <person name="Guillou S."/>
            <person name="Cros-Aarteil S."/>
            <person name="Calhoun S."/>
            <person name="Haridas S."/>
            <person name="Kuo A."/>
            <person name="Pangilinan J."/>
            <person name="Riley R."/>
            <person name="Labutti K."/>
            <person name="Andreopoulos B."/>
            <person name="Lipzen A."/>
            <person name="Chen C."/>
            <person name="Yanf M."/>
            <person name="Daum C."/>
            <person name="Ng V."/>
            <person name="Clum A."/>
            <person name="Steindorff A."/>
            <person name="Ohm R."/>
            <person name="Martin F."/>
            <person name="Silar P."/>
            <person name="Natvig D."/>
            <person name="Lalanne C."/>
            <person name="Gautier V."/>
            <person name="Ament-Velasquez S.L."/>
            <person name="Kruys A."/>
            <person name="Hutchinson M.I."/>
            <person name="Powell A.J."/>
            <person name="Barry K."/>
            <person name="Miller A.N."/>
            <person name="Grigoriev I.V."/>
            <person name="Debuchy R."/>
            <person name="Gladieux P."/>
            <person name="Thoren M.H."/>
            <person name="Johannesson H."/>
        </authorList>
    </citation>
    <scope>NUCLEOTIDE SEQUENCE</scope>
    <source>
        <strain evidence="3">PSN324</strain>
    </source>
</reference>
<reference evidence="3" key="1">
    <citation type="journal article" date="2023" name="Mol. Phylogenet. Evol.">
        <title>Genome-scale phylogeny and comparative genomics of the fungal order Sordariales.</title>
        <authorList>
            <person name="Hensen N."/>
            <person name="Bonometti L."/>
            <person name="Westerberg I."/>
            <person name="Brannstrom I.O."/>
            <person name="Guillou S."/>
            <person name="Cros-Aarteil S."/>
            <person name="Calhoun S."/>
            <person name="Haridas S."/>
            <person name="Kuo A."/>
            <person name="Mondo S."/>
            <person name="Pangilinan J."/>
            <person name="Riley R."/>
            <person name="LaButti K."/>
            <person name="Andreopoulos B."/>
            <person name="Lipzen A."/>
            <person name="Chen C."/>
            <person name="Yan M."/>
            <person name="Daum C."/>
            <person name="Ng V."/>
            <person name="Clum A."/>
            <person name="Steindorff A."/>
            <person name="Ohm R.A."/>
            <person name="Martin F."/>
            <person name="Silar P."/>
            <person name="Natvig D.O."/>
            <person name="Lalanne C."/>
            <person name="Gautier V."/>
            <person name="Ament-Velasquez S.L."/>
            <person name="Kruys A."/>
            <person name="Hutchinson M.I."/>
            <person name="Powell A.J."/>
            <person name="Barry K."/>
            <person name="Miller A.N."/>
            <person name="Grigoriev I.V."/>
            <person name="Debuchy R."/>
            <person name="Gladieux P."/>
            <person name="Hiltunen Thoren M."/>
            <person name="Johannesson H."/>
        </authorList>
    </citation>
    <scope>NUCLEOTIDE SEQUENCE</scope>
    <source>
        <strain evidence="3">PSN324</strain>
    </source>
</reference>
<feature type="region of interest" description="Disordered" evidence="2">
    <location>
        <begin position="540"/>
        <end position="590"/>
    </location>
</feature>
<accession>A0AAV9HXI7</accession>
<feature type="compositionally biased region" description="Low complexity" evidence="2">
    <location>
        <begin position="544"/>
        <end position="558"/>
    </location>
</feature>
<dbReference type="AlphaFoldDB" id="A0AAV9HXI7"/>
<evidence type="ECO:0000256" key="2">
    <source>
        <dbReference type="SAM" id="MobiDB-lite"/>
    </source>
</evidence>